<evidence type="ECO:0000313" key="1">
    <source>
        <dbReference type="EMBL" id="MDQ0341801.1"/>
    </source>
</evidence>
<proteinExistence type="predicted"/>
<accession>A0ABU0D086</accession>
<keyword evidence="2" id="KW-1185">Reference proteome</keyword>
<gene>
    <name evidence="1" type="ORF">J2S14_000594</name>
</gene>
<dbReference type="Proteomes" id="UP001232343">
    <property type="component" value="Unassembled WGS sequence"/>
</dbReference>
<name>A0ABU0D086_9BACI</name>
<sequence>MKSKFYAIIIMSFVLFIAGAIGHEGLHSNATQQESSDILEHPQKSNSELSKSLVLEDAVIENEKSETVSYIEKDSESTVVTEKLATNEVALNKKDNELLPDEVTIDGTIFVNIMNEEKFSDLSQLARKYNAGLYAIPESDVFAIVKDGNPIFFMSTGAKSASKEYSDLLAESLAFSGFENLEEVRDNLNTVLETGKDVNVGDDYEGYSIFQEDEWIYVSW</sequence>
<dbReference type="EMBL" id="JAUSUO010000001">
    <property type="protein sequence ID" value="MDQ0341801.1"/>
    <property type="molecule type" value="Genomic_DNA"/>
</dbReference>
<organism evidence="1 2">
    <name type="scientific">Lederbergia wuyishanensis</name>
    <dbReference type="NCBI Taxonomy" id="1347903"/>
    <lineage>
        <taxon>Bacteria</taxon>
        <taxon>Bacillati</taxon>
        <taxon>Bacillota</taxon>
        <taxon>Bacilli</taxon>
        <taxon>Bacillales</taxon>
        <taxon>Bacillaceae</taxon>
        <taxon>Lederbergia</taxon>
    </lineage>
</organism>
<protein>
    <submittedName>
        <fullName evidence="1">Uncharacterized protein</fullName>
    </submittedName>
</protein>
<evidence type="ECO:0000313" key="2">
    <source>
        <dbReference type="Proteomes" id="UP001232343"/>
    </source>
</evidence>
<comment type="caution">
    <text evidence="1">The sequence shown here is derived from an EMBL/GenBank/DDBJ whole genome shotgun (WGS) entry which is preliminary data.</text>
</comment>
<reference evidence="1 2" key="1">
    <citation type="submission" date="2023-07" db="EMBL/GenBank/DDBJ databases">
        <title>Genomic Encyclopedia of Type Strains, Phase IV (KMG-IV): sequencing the most valuable type-strain genomes for metagenomic binning, comparative biology and taxonomic classification.</title>
        <authorList>
            <person name="Goeker M."/>
        </authorList>
    </citation>
    <scope>NUCLEOTIDE SEQUENCE [LARGE SCALE GENOMIC DNA]</scope>
    <source>
        <strain evidence="1 2">DSM 27848</strain>
    </source>
</reference>
<dbReference type="RefSeq" id="WP_244680018.1">
    <property type="nucleotide sequence ID" value="NZ_JALIRM010000001.1"/>
</dbReference>